<dbReference type="Proteomes" id="UP000293465">
    <property type="component" value="Unassembled WGS sequence"/>
</dbReference>
<dbReference type="Gene3D" id="3.30.70.270">
    <property type="match status" value="1"/>
</dbReference>
<sequence length="830" mass="94430">MKLLSNRKLLRVLQYLPIAIILIFTVVLNFFIVKDNKVKVNILVESVRTDVIGTQKQKIKSNIDQLYQQINHEKMLVEQIAREKLRFRVDTAISIANGLLLENQDKPIAEVKQLIIDALRPIRFDGGRGYFYISTLDGMNVMHPISPELENTSILNRMDSRGNYYIQHKKEELNNKGEAFNHYWYIKPGNGGEEFAKVSFDRKLGAFNWYIGSGEYVLDIEEGVQQQVLGMLSSINMDDDGYIFVFDLEGDAKLINQKVITDHSIDVYKVNDELGKLLFNATEKKGFLLYNNKLVEGANLLGPKISYFRVIDGWDWVIGTGFHTNRVSAFIKEKEKMLVTQGNEDLLKLLGLTLPFSLILTFLTVIVGRRVYRHFVTLEGQVIDDFERLKLSRNEMQYMAKYDQLTDLPNRMQLTENIEKLIALSKLQNKKAAIVFVDLDDFKHINDQYGHAAGDQLLKQIGQRFESILGNHDCVSRFGGDEFIFCFSMLDNLEGAKCKVRQIQTLFMTPFLLGGAAVATKCSIGVSIYPDHGTNSEELISKADIVLYKSKEEQKGDVMFYNADINQQVQYNTLLENQLNQAVKRNEISVVYQPQINTETQEIESVEALCRWHNPELGIVSPLEFIPVAERIGVIHDIGDYVFHLACRDTLALMSNGENAIGVSINISPKQLARLDFEQRVMTIVQESGIDIDRVTLEITENIFIDDLATVSPVLQRLRAQGFGISLDDFGTGYSSLNYLNNLPISEIKIDRSFVDKLLNNKQSDTLVKAIIAIGSSCQMKVVAEGVETLAQHEKLKEYHCDLLQGYYFDKPLNIDDLIKRYADKQILVS</sequence>
<dbReference type="PANTHER" id="PTHR44757:SF2">
    <property type="entry name" value="BIOFILM ARCHITECTURE MAINTENANCE PROTEIN MBAA"/>
    <property type="match status" value="1"/>
</dbReference>
<dbReference type="CDD" id="cd01949">
    <property type="entry name" value="GGDEF"/>
    <property type="match status" value="1"/>
</dbReference>
<dbReference type="SUPFAM" id="SSF141868">
    <property type="entry name" value="EAL domain-like"/>
    <property type="match status" value="1"/>
</dbReference>
<keyword evidence="2" id="KW-1003">Cell membrane</keyword>
<evidence type="ECO:0000256" key="5">
    <source>
        <dbReference type="ARBA" id="ARBA00023136"/>
    </source>
</evidence>
<comment type="caution">
    <text evidence="9">The sequence shown here is derived from an EMBL/GenBank/DDBJ whole genome shotgun (WGS) entry which is preliminary data.</text>
</comment>
<comment type="subcellular location">
    <subcellularLocation>
        <location evidence="1">Cell membrane</location>
        <topology evidence="1">Multi-pass membrane protein</topology>
    </subcellularLocation>
</comment>
<dbReference type="SMART" id="SM01049">
    <property type="entry name" value="Cache_2"/>
    <property type="match status" value="1"/>
</dbReference>
<dbReference type="SMART" id="SM00267">
    <property type="entry name" value="GGDEF"/>
    <property type="match status" value="1"/>
</dbReference>
<keyword evidence="3 6" id="KW-0812">Transmembrane</keyword>
<dbReference type="InterPro" id="IPR035919">
    <property type="entry name" value="EAL_sf"/>
</dbReference>
<dbReference type="RefSeq" id="WP_130086265.1">
    <property type="nucleotide sequence ID" value="NZ_SEZJ01000002.1"/>
</dbReference>
<dbReference type="Pfam" id="PF00563">
    <property type="entry name" value="EAL"/>
    <property type="match status" value="1"/>
</dbReference>
<evidence type="ECO:0000259" key="7">
    <source>
        <dbReference type="PROSITE" id="PS50883"/>
    </source>
</evidence>
<protein>
    <submittedName>
        <fullName evidence="9">EAL domain-containing protein</fullName>
    </submittedName>
</protein>
<accession>A0A4Q5KQU6</accession>
<dbReference type="InterPro" id="IPR043128">
    <property type="entry name" value="Rev_trsase/Diguanyl_cyclase"/>
</dbReference>
<feature type="transmembrane region" description="Helical" evidence="6">
    <location>
        <begin position="346"/>
        <end position="367"/>
    </location>
</feature>
<dbReference type="InterPro" id="IPR000160">
    <property type="entry name" value="GGDEF_dom"/>
</dbReference>
<evidence type="ECO:0000313" key="9">
    <source>
        <dbReference type="EMBL" id="RYU48019.1"/>
    </source>
</evidence>
<dbReference type="InterPro" id="IPR029787">
    <property type="entry name" value="Nucleotide_cyclase"/>
</dbReference>
<dbReference type="AlphaFoldDB" id="A0A4Q5KQU6"/>
<keyword evidence="4 6" id="KW-1133">Transmembrane helix</keyword>
<evidence type="ECO:0000256" key="4">
    <source>
        <dbReference type="ARBA" id="ARBA00022989"/>
    </source>
</evidence>
<dbReference type="InterPro" id="IPR052155">
    <property type="entry name" value="Biofilm_reg_signaling"/>
</dbReference>
<evidence type="ECO:0000256" key="6">
    <source>
        <dbReference type="SAM" id="Phobius"/>
    </source>
</evidence>
<evidence type="ECO:0000259" key="8">
    <source>
        <dbReference type="PROSITE" id="PS50887"/>
    </source>
</evidence>
<dbReference type="InterPro" id="IPR033480">
    <property type="entry name" value="sCache_2"/>
</dbReference>
<dbReference type="Gene3D" id="3.20.20.450">
    <property type="entry name" value="EAL domain"/>
    <property type="match status" value="1"/>
</dbReference>
<evidence type="ECO:0000256" key="3">
    <source>
        <dbReference type="ARBA" id="ARBA00022692"/>
    </source>
</evidence>
<dbReference type="SMART" id="SM00052">
    <property type="entry name" value="EAL"/>
    <property type="match status" value="1"/>
</dbReference>
<evidence type="ECO:0000256" key="2">
    <source>
        <dbReference type="ARBA" id="ARBA00022475"/>
    </source>
</evidence>
<gene>
    <name evidence="9" type="ORF">ERW49_02895</name>
</gene>
<proteinExistence type="predicted"/>
<organism evidence="9 10">
    <name type="scientific">Aliivibrio finisterrensis</name>
    <dbReference type="NCBI Taxonomy" id="511998"/>
    <lineage>
        <taxon>Bacteria</taxon>
        <taxon>Pseudomonadati</taxon>
        <taxon>Pseudomonadota</taxon>
        <taxon>Gammaproteobacteria</taxon>
        <taxon>Vibrionales</taxon>
        <taxon>Vibrionaceae</taxon>
        <taxon>Aliivibrio</taxon>
    </lineage>
</organism>
<dbReference type="GO" id="GO:0005886">
    <property type="term" value="C:plasma membrane"/>
    <property type="evidence" value="ECO:0007669"/>
    <property type="project" value="UniProtKB-SubCell"/>
</dbReference>
<feature type="transmembrane region" description="Helical" evidence="6">
    <location>
        <begin position="12"/>
        <end position="32"/>
    </location>
</feature>
<dbReference type="EMBL" id="SEZJ01000002">
    <property type="protein sequence ID" value="RYU48019.1"/>
    <property type="molecule type" value="Genomic_DNA"/>
</dbReference>
<dbReference type="NCBIfam" id="TIGR00254">
    <property type="entry name" value="GGDEF"/>
    <property type="match status" value="1"/>
</dbReference>
<evidence type="ECO:0000256" key="1">
    <source>
        <dbReference type="ARBA" id="ARBA00004651"/>
    </source>
</evidence>
<dbReference type="PROSITE" id="PS50887">
    <property type="entry name" value="GGDEF"/>
    <property type="match status" value="1"/>
</dbReference>
<dbReference type="PANTHER" id="PTHR44757">
    <property type="entry name" value="DIGUANYLATE CYCLASE DGCP"/>
    <property type="match status" value="1"/>
</dbReference>
<dbReference type="CDD" id="cd01948">
    <property type="entry name" value="EAL"/>
    <property type="match status" value="1"/>
</dbReference>
<evidence type="ECO:0000313" key="10">
    <source>
        <dbReference type="Proteomes" id="UP000293465"/>
    </source>
</evidence>
<keyword evidence="5 6" id="KW-0472">Membrane</keyword>
<feature type="domain" description="EAL" evidence="7">
    <location>
        <begin position="572"/>
        <end position="826"/>
    </location>
</feature>
<feature type="domain" description="GGDEF" evidence="8">
    <location>
        <begin position="430"/>
        <end position="563"/>
    </location>
</feature>
<dbReference type="OrthoDB" id="1316910at2"/>
<reference evidence="9 10" key="1">
    <citation type="submission" date="2019-02" db="EMBL/GenBank/DDBJ databases">
        <title>Genome sequences of Aliivibrio finisterrensis strains from farmed Atlantic salmon.</title>
        <authorList>
            <person name="Bowman J.P."/>
        </authorList>
    </citation>
    <scope>NUCLEOTIDE SEQUENCE [LARGE SCALE GENOMIC DNA]</scope>
    <source>
        <strain evidence="9 10">A32</strain>
    </source>
</reference>
<dbReference type="Gene3D" id="3.30.450.20">
    <property type="entry name" value="PAS domain"/>
    <property type="match status" value="2"/>
</dbReference>
<dbReference type="InterPro" id="IPR004010">
    <property type="entry name" value="Double_Cache_2"/>
</dbReference>
<dbReference type="Pfam" id="PF00990">
    <property type="entry name" value="GGDEF"/>
    <property type="match status" value="1"/>
</dbReference>
<dbReference type="PROSITE" id="PS50883">
    <property type="entry name" value="EAL"/>
    <property type="match status" value="1"/>
</dbReference>
<dbReference type="Pfam" id="PF08269">
    <property type="entry name" value="dCache_2"/>
    <property type="match status" value="1"/>
</dbReference>
<dbReference type="GeneID" id="56273966"/>
<dbReference type="InterPro" id="IPR001633">
    <property type="entry name" value="EAL_dom"/>
</dbReference>
<name>A0A4Q5KQU6_9GAMM</name>
<dbReference type="SUPFAM" id="SSF55073">
    <property type="entry name" value="Nucleotide cyclase"/>
    <property type="match status" value="1"/>
</dbReference>